<protein>
    <recommendedName>
        <fullName evidence="3">Beta-barrel protein YwiB</fullName>
    </recommendedName>
</protein>
<name>A0A4U8QAU2_9FIRM</name>
<dbReference type="Gene3D" id="2.40.128.20">
    <property type="match status" value="1"/>
</dbReference>
<dbReference type="STRING" id="180332.GCA_000797495_04242"/>
<comment type="caution">
    <text evidence="1">The sequence shown here is derived from an EMBL/GenBank/DDBJ whole genome shotgun (WGS) entry which is preliminary data.</text>
</comment>
<evidence type="ECO:0000313" key="1">
    <source>
        <dbReference type="EMBL" id="TLD02165.1"/>
    </source>
</evidence>
<gene>
    <name evidence="1" type="ORF">DSM106044_00971</name>
</gene>
<evidence type="ECO:0008006" key="3">
    <source>
        <dbReference type="Google" id="ProtNLM"/>
    </source>
</evidence>
<accession>A0A4U8QAU2</accession>
<dbReference type="Proteomes" id="UP000306509">
    <property type="component" value="Unassembled WGS sequence"/>
</dbReference>
<sequence>MTGEVLISIKGMQTLETSGEDPVEVVTAAKYLQKDGKHYISYEEVMEGMDGKIQNLIKLKEDGLEVTKRGLTNVHMVFEQNKKNMTYYDTPFGNLLIGISATSIHVDTSDDNIDVKVDYALEVNYEHLADCCINMNIKSMDNKSFQLMGN</sequence>
<dbReference type="Pfam" id="PF09148">
    <property type="entry name" value="DUF1934"/>
    <property type="match status" value="1"/>
</dbReference>
<dbReference type="InterPro" id="IPR012674">
    <property type="entry name" value="Calycin"/>
</dbReference>
<dbReference type="AlphaFoldDB" id="A0A4U8QAU2"/>
<organism evidence="1 2">
    <name type="scientific">Robinsoniella peoriensis</name>
    <dbReference type="NCBI Taxonomy" id="180332"/>
    <lineage>
        <taxon>Bacteria</taxon>
        <taxon>Bacillati</taxon>
        <taxon>Bacillota</taxon>
        <taxon>Clostridia</taxon>
        <taxon>Lachnospirales</taxon>
        <taxon>Lachnospiraceae</taxon>
        <taxon>Robinsoniella</taxon>
    </lineage>
</organism>
<proteinExistence type="predicted"/>
<dbReference type="InterPro" id="IPR015231">
    <property type="entry name" value="DUF1934"/>
</dbReference>
<dbReference type="EMBL" id="QGQD01000022">
    <property type="protein sequence ID" value="TLD02165.1"/>
    <property type="molecule type" value="Genomic_DNA"/>
</dbReference>
<dbReference type="OrthoDB" id="1680906at2"/>
<dbReference type="SUPFAM" id="SSF50814">
    <property type="entry name" value="Lipocalins"/>
    <property type="match status" value="1"/>
</dbReference>
<reference evidence="1 2" key="1">
    <citation type="journal article" date="2019" name="Anaerobe">
        <title>Detection of Robinsoniella peoriensis in multiple bone samples of a trauma patient.</title>
        <authorList>
            <person name="Schrottner P."/>
            <person name="Hartwich K."/>
            <person name="Bunk B."/>
            <person name="Schober I."/>
            <person name="Helbig S."/>
            <person name="Rudolph W.W."/>
            <person name="Gunzer F."/>
        </authorList>
    </citation>
    <scope>NUCLEOTIDE SEQUENCE [LARGE SCALE GENOMIC DNA]</scope>
    <source>
        <strain evidence="1 2">DSM 106044</strain>
    </source>
</reference>
<evidence type="ECO:0000313" key="2">
    <source>
        <dbReference type="Proteomes" id="UP000306509"/>
    </source>
</evidence>
<keyword evidence="2" id="KW-1185">Reference proteome</keyword>
<dbReference type="RefSeq" id="WP_027293264.1">
    <property type="nucleotide sequence ID" value="NZ_CABMJZ010000133.1"/>
</dbReference>